<dbReference type="InterPro" id="IPR027450">
    <property type="entry name" value="AlkB-like"/>
</dbReference>
<dbReference type="OrthoDB" id="190276at2"/>
<dbReference type="InterPro" id="IPR032852">
    <property type="entry name" value="ALKBH2"/>
</dbReference>
<evidence type="ECO:0000259" key="10">
    <source>
        <dbReference type="PROSITE" id="PS51471"/>
    </source>
</evidence>
<keyword evidence="7" id="KW-0408">Iron</keyword>
<dbReference type="GO" id="GO:0006307">
    <property type="term" value="P:DNA alkylation repair"/>
    <property type="evidence" value="ECO:0007669"/>
    <property type="project" value="TreeGrafter"/>
</dbReference>
<dbReference type="AlphaFoldDB" id="A0A1M5GSF2"/>
<feature type="binding site" evidence="9">
    <location>
        <position position="185"/>
    </location>
    <ligand>
        <name>2-oxoglutarate</name>
        <dbReference type="ChEBI" id="CHEBI:16810"/>
    </ligand>
</feature>
<keyword evidence="3" id="KW-0227">DNA damage</keyword>
<dbReference type="Proteomes" id="UP000183945">
    <property type="component" value="Unassembled WGS sequence"/>
</dbReference>
<feature type="binding site" evidence="9">
    <location>
        <position position="115"/>
    </location>
    <ligand>
        <name>2-oxoglutarate</name>
        <dbReference type="ChEBI" id="CHEBI:16810"/>
    </ligand>
</feature>
<evidence type="ECO:0000256" key="5">
    <source>
        <dbReference type="ARBA" id="ARBA00022964"/>
    </source>
</evidence>
<evidence type="ECO:0000256" key="1">
    <source>
        <dbReference type="ARBA" id="ARBA00001954"/>
    </source>
</evidence>
<evidence type="ECO:0000313" key="12">
    <source>
        <dbReference type="Proteomes" id="UP000183945"/>
    </source>
</evidence>
<feature type="binding site" evidence="9">
    <location>
        <begin position="66"/>
        <end position="68"/>
    </location>
    <ligand>
        <name>substrate</name>
    </ligand>
</feature>
<feature type="binding site" evidence="9">
    <location>
        <position position="191"/>
    </location>
    <ligand>
        <name>2-oxoglutarate</name>
        <dbReference type="ChEBI" id="CHEBI:16810"/>
    </ligand>
</feature>
<dbReference type="PANTHER" id="PTHR31573">
    <property type="entry name" value="ALPHA-KETOGLUTARATE-DEPENDENT DIOXYGENASE ALKB HOMOLOG 2"/>
    <property type="match status" value="1"/>
</dbReference>
<keyword evidence="2" id="KW-0479">Metal-binding</keyword>
<proteinExistence type="predicted"/>
<gene>
    <name evidence="11" type="ORF">SAMN05444483_104292</name>
</gene>
<evidence type="ECO:0000256" key="9">
    <source>
        <dbReference type="PIRSR" id="PIRSR632852-1"/>
    </source>
</evidence>
<evidence type="ECO:0000256" key="3">
    <source>
        <dbReference type="ARBA" id="ARBA00022763"/>
    </source>
</evidence>
<evidence type="ECO:0000256" key="2">
    <source>
        <dbReference type="ARBA" id="ARBA00022723"/>
    </source>
</evidence>
<feature type="binding site" evidence="9">
    <location>
        <position position="118"/>
    </location>
    <ligand>
        <name>substrate</name>
    </ligand>
</feature>
<feature type="binding site" evidence="9">
    <location>
        <position position="189"/>
    </location>
    <ligand>
        <name>2-oxoglutarate</name>
        <dbReference type="ChEBI" id="CHEBI:16810"/>
    </ligand>
</feature>
<dbReference type="SUPFAM" id="SSF51197">
    <property type="entry name" value="Clavaminate synthase-like"/>
    <property type="match status" value="1"/>
</dbReference>
<feature type="binding site" evidence="9">
    <location>
        <position position="173"/>
    </location>
    <ligand>
        <name>2-oxoglutarate</name>
        <dbReference type="ChEBI" id="CHEBI:16810"/>
    </ligand>
</feature>
<dbReference type="GO" id="GO:0051747">
    <property type="term" value="F:cytosine C-5 DNA demethylase activity"/>
    <property type="evidence" value="ECO:0007669"/>
    <property type="project" value="TreeGrafter"/>
</dbReference>
<dbReference type="EMBL" id="FQVT01000004">
    <property type="protein sequence ID" value="SHG06649.1"/>
    <property type="molecule type" value="Genomic_DNA"/>
</dbReference>
<dbReference type="PANTHER" id="PTHR31573:SF1">
    <property type="entry name" value="DNA OXIDATIVE DEMETHYLASE ALKBH2"/>
    <property type="match status" value="1"/>
</dbReference>
<evidence type="ECO:0000313" key="11">
    <source>
        <dbReference type="EMBL" id="SHG06649.1"/>
    </source>
</evidence>
<keyword evidence="5 11" id="KW-0223">Dioxygenase</keyword>
<protein>
    <submittedName>
        <fullName evidence="11">Alkylated DNA repair dioxygenase AlkB</fullName>
    </submittedName>
</protein>
<dbReference type="Gene3D" id="2.60.120.590">
    <property type="entry name" value="Alpha-ketoglutarate-dependent dioxygenase AlkB-like"/>
    <property type="match status" value="1"/>
</dbReference>
<evidence type="ECO:0000256" key="6">
    <source>
        <dbReference type="ARBA" id="ARBA00023002"/>
    </source>
</evidence>
<keyword evidence="12" id="KW-1185">Reference proteome</keyword>
<dbReference type="PROSITE" id="PS51471">
    <property type="entry name" value="FE2OG_OXY"/>
    <property type="match status" value="1"/>
</dbReference>
<dbReference type="InterPro" id="IPR005123">
    <property type="entry name" value="Oxoglu/Fe-dep_dioxygenase_dom"/>
</dbReference>
<organism evidence="11 12">
    <name type="scientific">Salegentibacter echinorum</name>
    <dbReference type="NCBI Taxonomy" id="1073325"/>
    <lineage>
        <taxon>Bacteria</taxon>
        <taxon>Pseudomonadati</taxon>
        <taxon>Bacteroidota</taxon>
        <taxon>Flavobacteriia</taxon>
        <taxon>Flavobacteriales</taxon>
        <taxon>Flavobacteriaceae</taxon>
        <taxon>Salegentibacter</taxon>
    </lineage>
</organism>
<keyword evidence="4" id="KW-0460">Magnesium</keyword>
<evidence type="ECO:0000256" key="7">
    <source>
        <dbReference type="ARBA" id="ARBA00023004"/>
    </source>
</evidence>
<evidence type="ECO:0000256" key="4">
    <source>
        <dbReference type="ARBA" id="ARBA00022842"/>
    </source>
</evidence>
<keyword evidence="6" id="KW-0560">Oxidoreductase</keyword>
<sequence>MKSQLFKYQDAELVYYPDFLKPEEANSLYDSLYRAISWQQKNIKIFGKNIPQPRLTTFFAEKGVSYTYSGLQWQPESFPSEIKKLMKKLEAVSRVKFNTCLANLYRDGQDSMGWHADDEKVLGKNPVIASLSLGGKRRFRWKHKTQKSLKDELILNHGSLLLMQGGMQHHWKHQLPKTKIKVSPRINLTFRKVYNM</sequence>
<feature type="domain" description="Fe2OG dioxygenase" evidence="10">
    <location>
        <begin position="96"/>
        <end position="194"/>
    </location>
</feature>
<reference evidence="12" key="1">
    <citation type="submission" date="2016-11" db="EMBL/GenBank/DDBJ databases">
        <authorList>
            <person name="Varghese N."/>
            <person name="Submissions S."/>
        </authorList>
    </citation>
    <scope>NUCLEOTIDE SEQUENCE [LARGE SCALE GENOMIC DNA]</scope>
    <source>
        <strain evidence="12">DSM 24579</strain>
    </source>
</reference>
<dbReference type="FunFam" id="2.60.120.590:FF:000004">
    <property type="entry name" value="DNA oxidative demethylase ALKBH2"/>
    <property type="match status" value="1"/>
</dbReference>
<dbReference type="GO" id="GO:0035516">
    <property type="term" value="F:broad specificity oxidative DNA demethylase activity"/>
    <property type="evidence" value="ECO:0007669"/>
    <property type="project" value="TreeGrafter"/>
</dbReference>
<accession>A0A1M5GSF2</accession>
<dbReference type="RefSeq" id="WP_072878970.1">
    <property type="nucleotide sequence ID" value="NZ_FQVT01000004.1"/>
</dbReference>
<name>A0A1M5GSF2_SALEC</name>
<keyword evidence="8" id="KW-0234">DNA repair</keyword>
<dbReference type="InterPro" id="IPR037151">
    <property type="entry name" value="AlkB-like_sf"/>
</dbReference>
<feature type="binding site" evidence="9">
    <location>
        <begin position="46"/>
        <end position="48"/>
    </location>
    <ligand>
        <name>substrate</name>
    </ligand>
</feature>
<dbReference type="Pfam" id="PF13532">
    <property type="entry name" value="2OG-FeII_Oxy_2"/>
    <property type="match status" value="1"/>
</dbReference>
<comment type="cofactor">
    <cofactor evidence="1">
        <name>Fe(2+)</name>
        <dbReference type="ChEBI" id="CHEBI:29033"/>
    </cofactor>
</comment>
<feature type="binding site" evidence="9">
    <location>
        <position position="103"/>
    </location>
    <ligand>
        <name>2-oxoglutarate</name>
        <dbReference type="ChEBI" id="CHEBI:16810"/>
    </ligand>
</feature>
<feature type="binding site" evidence="9">
    <location>
        <position position="105"/>
    </location>
    <ligand>
        <name>2-oxoglutarate</name>
        <dbReference type="ChEBI" id="CHEBI:16810"/>
    </ligand>
</feature>
<dbReference type="STRING" id="1073325.SAMN05444483_104292"/>
<evidence type="ECO:0000256" key="8">
    <source>
        <dbReference type="ARBA" id="ARBA00023204"/>
    </source>
</evidence>
<dbReference type="GO" id="GO:0008198">
    <property type="term" value="F:ferrous iron binding"/>
    <property type="evidence" value="ECO:0007669"/>
    <property type="project" value="TreeGrafter"/>
</dbReference>